<dbReference type="EMBL" id="QUZK01000031">
    <property type="protein sequence ID" value="RFF30799.1"/>
    <property type="molecule type" value="Genomic_DNA"/>
</dbReference>
<dbReference type="RefSeq" id="WP_116650362.1">
    <property type="nucleotide sequence ID" value="NZ_QUZK01000031.1"/>
</dbReference>
<dbReference type="Gene3D" id="1.10.1330.10">
    <property type="entry name" value="Dockerin domain"/>
    <property type="match status" value="1"/>
</dbReference>
<keyword evidence="3" id="KW-1185">Reference proteome</keyword>
<feature type="chain" id="PRO_5017590222" description="Dockerin domain-containing protein" evidence="1">
    <location>
        <begin position="30"/>
        <end position="276"/>
    </location>
</feature>
<feature type="signal peptide" evidence="1">
    <location>
        <begin position="1"/>
        <end position="29"/>
    </location>
</feature>
<sequence length="276" mass="28890">MKLMTNGRKALLAGVALVGCLGFAFNAQAQTCTISNWAGGATNLADGDTGTQGASNRRYGGPCGLQVDIDGTQRFVSDNSPQSETTYIARFYAFLDNAGSDPMIIFAADDGADDQIQVWYNFPNAGDLTLRVYDNGGGTNDLTESAVGSGWHSIEFAWDAAATSDIRFSVDGAADLTASPDTSGLAIVNAHLGNVDGTATGGGSVDFDDFDSRRIERPGRLLVGDANDDATINVFDISAIIDEVQTGTFAPGQPDCNEDGSINVFDISCLIDIIQS</sequence>
<dbReference type="Proteomes" id="UP000260351">
    <property type="component" value="Unassembled WGS sequence"/>
</dbReference>
<protein>
    <recommendedName>
        <fullName evidence="4">Dockerin domain-containing protein</fullName>
    </recommendedName>
</protein>
<dbReference type="InterPro" id="IPR036439">
    <property type="entry name" value="Dockerin_dom_sf"/>
</dbReference>
<evidence type="ECO:0008006" key="4">
    <source>
        <dbReference type="Google" id="ProtNLM"/>
    </source>
</evidence>
<evidence type="ECO:0000313" key="3">
    <source>
        <dbReference type="Proteomes" id="UP000260351"/>
    </source>
</evidence>
<dbReference type="SUPFAM" id="SSF63446">
    <property type="entry name" value="Type I dockerin domain"/>
    <property type="match status" value="1"/>
</dbReference>
<name>A0A3E1K9J2_9GAMM</name>
<evidence type="ECO:0000313" key="2">
    <source>
        <dbReference type="EMBL" id="RFF30799.1"/>
    </source>
</evidence>
<accession>A0A3E1K9J2</accession>
<proteinExistence type="predicted"/>
<comment type="caution">
    <text evidence="2">The sequence shown here is derived from an EMBL/GenBank/DDBJ whole genome shotgun (WGS) entry which is preliminary data.</text>
</comment>
<dbReference type="PROSITE" id="PS51257">
    <property type="entry name" value="PROKAR_LIPOPROTEIN"/>
    <property type="match status" value="1"/>
</dbReference>
<dbReference type="GO" id="GO:0000272">
    <property type="term" value="P:polysaccharide catabolic process"/>
    <property type="evidence" value="ECO:0007669"/>
    <property type="project" value="InterPro"/>
</dbReference>
<evidence type="ECO:0000256" key="1">
    <source>
        <dbReference type="SAM" id="SignalP"/>
    </source>
</evidence>
<reference evidence="2 3" key="1">
    <citation type="submission" date="2018-08" db="EMBL/GenBank/DDBJ databases">
        <title>Wenzhouxiangella salilacus sp. nov., a novel bacterium isolated from a saline lake in Xinjiang Province, China.</title>
        <authorList>
            <person name="Han S."/>
        </authorList>
    </citation>
    <scope>NUCLEOTIDE SEQUENCE [LARGE SCALE GENOMIC DNA]</scope>
    <source>
        <strain evidence="2 3">XDB06</strain>
    </source>
</reference>
<dbReference type="AlphaFoldDB" id="A0A3E1K9J2"/>
<gene>
    <name evidence="2" type="ORF">DZC52_06710</name>
</gene>
<dbReference type="OrthoDB" id="5801137at2"/>
<keyword evidence="1" id="KW-0732">Signal</keyword>
<organism evidence="2 3">
    <name type="scientific">Wenzhouxiangella sediminis</name>
    <dbReference type="NCBI Taxonomy" id="1792836"/>
    <lineage>
        <taxon>Bacteria</taxon>
        <taxon>Pseudomonadati</taxon>
        <taxon>Pseudomonadota</taxon>
        <taxon>Gammaproteobacteria</taxon>
        <taxon>Chromatiales</taxon>
        <taxon>Wenzhouxiangellaceae</taxon>
        <taxon>Wenzhouxiangella</taxon>
    </lineage>
</organism>